<evidence type="ECO:0000313" key="2">
    <source>
        <dbReference type="Proteomes" id="UP001164746"/>
    </source>
</evidence>
<name>A0ABY7FJF2_MYAAR</name>
<dbReference type="Proteomes" id="UP001164746">
    <property type="component" value="Chromosome 12"/>
</dbReference>
<gene>
    <name evidence="1" type="ORF">MAR_016292</name>
</gene>
<reference evidence="1" key="1">
    <citation type="submission" date="2022-11" db="EMBL/GenBank/DDBJ databases">
        <title>Centuries of genome instability and evolution in soft-shell clam transmissible cancer (bioRxiv).</title>
        <authorList>
            <person name="Hart S.F.M."/>
            <person name="Yonemitsu M.A."/>
            <person name="Giersch R.M."/>
            <person name="Beal B.F."/>
            <person name="Arriagada G."/>
            <person name="Davis B.W."/>
            <person name="Ostrander E.A."/>
            <person name="Goff S.P."/>
            <person name="Metzger M.J."/>
        </authorList>
    </citation>
    <scope>NUCLEOTIDE SEQUENCE</scope>
    <source>
        <strain evidence="1">MELC-2E11</strain>
        <tissue evidence="1">Siphon/mantle</tissue>
    </source>
</reference>
<dbReference type="EMBL" id="CP111023">
    <property type="protein sequence ID" value="WAR22318.1"/>
    <property type="molecule type" value="Genomic_DNA"/>
</dbReference>
<keyword evidence="2" id="KW-1185">Reference proteome</keyword>
<evidence type="ECO:0000313" key="1">
    <source>
        <dbReference type="EMBL" id="WAR22318.1"/>
    </source>
</evidence>
<protein>
    <submittedName>
        <fullName evidence="1">Uncharacterized protein</fullName>
    </submittedName>
</protein>
<organism evidence="1 2">
    <name type="scientific">Mya arenaria</name>
    <name type="common">Soft-shell clam</name>
    <dbReference type="NCBI Taxonomy" id="6604"/>
    <lineage>
        <taxon>Eukaryota</taxon>
        <taxon>Metazoa</taxon>
        <taxon>Spiralia</taxon>
        <taxon>Lophotrochozoa</taxon>
        <taxon>Mollusca</taxon>
        <taxon>Bivalvia</taxon>
        <taxon>Autobranchia</taxon>
        <taxon>Heteroconchia</taxon>
        <taxon>Euheterodonta</taxon>
        <taxon>Imparidentia</taxon>
        <taxon>Neoheterodontei</taxon>
        <taxon>Myida</taxon>
        <taxon>Myoidea</taxon>
        <taxon>Myidae</taxon>
        <taxon>Mya</taxon>
    </lineage>
</organism>
<proteinExistence type="predicted"/>
<accession>A0ABY7FJF2</accession>
<sequence>MEDHDLQRPDCGDWAVILYQPLRREILNEITISVGEPCQTLADCAETACTHLDSHITCEWPRGDCDNGNCHGYCTCGALTACGPSGDCSAIRCHDQDKAPHCVEGSCKCIDINN</sequence>